<organism evidence="1">
    <name type="scientific">marine sediment metagenome</name>
    <dbReference type="NCBI Taxonomy" id="412755"/>
    <lineage>
        <taxon>unclassified sequences</taxon>
        <taxon>metagenomes</taxon>
        <taxon>ecological metagenomes</taxon>
    </lineage>
</organism>
<feature type="non-terminal residue" evidence="1">
    <location>
        <position position="108"/>
    </location>
</feature>
<dbReference type="AlphaFoldDB" id="X1HDP4"/>
<comment type="caution">
    <text evidence="1">The sequence shown here is derived from an EMBL/GenBank/DDBJ whole genome shotgun (WGS) entry which is preliminary data.</text>
</comment>
<dbReference type="EMBL" id="BARU01029487">
    <property type="protein sequence ID" value="GAH67507.1"/>
    <property type="molecule type" value="Genomic_DNA"/>
</dbReference>
<proteinExistence type="predicted"/>
<gene>
    <name evidence="1" type="ORF">S03H2_46908</name>
</gene>
<sequence>MKRREAKEMRERARQGYAPADIAKEFKRDLRTVKAYLRLSDDADGSARQEWYLHHHLERLRKIADQLRLCLHNPHLELEPYIGTGQPLWLGDHDWALVPGEWVEATTP</sequence>
<name>X1HDP4_9ZZZZ</name>
<reference evidence="1" key="1">
    <citation type="journal article" date="2014" name="Front. Microbiol.">
        <title>High frequency of phylogenetically diverse reductive dehalogenase-homologous genes in deep subseafloor sedimentary metagenomes.</title>
        <authorList>
            <person name="Kawai M."/>
            <person name="Futagami T."/>
            <person name="Toyoda A."/>
            <person name="Takaki Y."/>
            <person name="Nishi S."/>
            <person name="Hori S."/>
            <person name="Arai W."/>
            <person name="Tsubouchi T."/>
            <person name="Morono Y."/>
            <person name="Uchiyama I."/>
            <person name="Ito T."/>
            <person name="Fujiyama A."/>
            <person name="Inagaki F."/>
            <person name="Takami H."/>
        </authorList>
    </citation>
    <scope>NUCLEOTIDE SEQUENCE</scope>
    <source>
        <strain evidence="1">Expedition CK06-06</strain>
    </source>
</reference>
<protein>
    <submittedName>
        <fullName evidence="1">Uncharacterized protein</fullName>
    </submittedName>
</protein>
<evidence type="ECO:0000313" key="1">
    <source>
        <dbReference type="EMBL" id="GAH67507.1"/>
    </source>
</evidence>
<accession>X1HDP4</accession>